<dbReference type="VEuPathDB" id="TrichDB:TVAG_078580"/>
<dbReference type="SUPFAM" id="SSF51126">
    <property type="entry name" value="Pectin lyase-like"/>
    <property type="match status" value="1"/>
</dbReference>
<dbReference type="InterPro" id="IPR011050">
    <property type="entry name" value="Pectin_lyase_fold/virulence"/>
</dbReference>
<protein>
    <recommendedName>
        <fullName evidence="3">Right handed beta helix domain-containing protein</fullName>
    </recommendedName>
</protein>
<dbReference type="KEGG" id="tva:4752913"/>
<dbReference type="RefSeq" id="XP_001308099.1">
    <property type="nucleotide sequence ID" value="XM_001308098.1"/>
</dbReference>
<evidence type="ECO:0000313" key="2">
    <source>
        <dbReference type="Proteomes" id="UP000001542"/>
    </source>
</evidence>
<name>A2FIV4_TRIV3</name>
<accession>A2FIV4</accession>
<dbReference type="InParanoid" id="A2FIV4"/>
<gene>
    <name evidence="1" type="ORF">TVAG_078580</name>
</gene>
<keyword evidence="2" id="KW-1185">Reference proteome</keyword>
<sequence length="328" mass="37110">MFTKFFTVRLHQNYENQEVTTKPDLQGGSYIKNCYFHDIRGDSASSIISTSANQGSVPDLNIENCYFNKVVTESYYTIYAEGVSVLLFNCFLECKTTATDTKSTSIFYNRYEKKSRFESNSVMKSDEGNYLIFAMKAEFKQNNFTSNQPKLCAVNYNKFDTKITSSFFVNTAPTDSTALYLQSFSEIELAIFYNNPGTGLSLKDSTITIKNCTFIRNTQNDIFLDTSTATISFCQFSNMKVNDPEKITKDNTNFLEGSGVPSNMIPNLSNGAQIGQNKYFCFNTQFEGESYEPNTPTPNSDCEPDVQERLKYKRIKYIFALGSAAQSI</sequence>
<proteinExistence type="predicted"/>
<organism evidence="1 2">
    <name type="scientific">Trichomonas vaginalis (strain ATCC PRA-98 / G3)</name>
    <dbReference type="NCBI Taxonomy" id="412133"/>
    <lineage>
        <taxon>Eukaryota</taxon>
        <taxon>Metamonada</taxon>
        <taxon>Parabasalia</taxon>
        <taxon>Trichomonadida</taxon>
        <taxon>Trichomonadidae</taxon>
        <taxon>Trichomonas</taxon>
    </lineage>
</organism>
<reference evidence="1" key="2">
    <citation type="journal article" date="2007" name="Science">
        <title>Draft genome sequence of the sexually transmitted pathogen Trichomonas vaginalis.</title>
        <authorList>
            <person name="Carlton J.M."/>
            <person name="Hirt R.P."/>
            <person name="Silva J.C."/>
            <person name="Delcher A.L."/>
            <person name="Schatz M."/>
            <person name="Zhao Q."/>
            <person name="Wortman J.R."/>
            <person name="Bidwell S.L."/>
            <person name="Alsmark U.C.M."/>
            <person name="Besteiro S."/>
            <person name="Sicheritz-Ponten T."/>
            <person name="Noel C.J."/>
            <person name="Dacks J.B."/>
            <person name="Foster P.G."/>
            <person name="Simillion C."/>
            <person name="Van de Peer Y."/>
            <person name="Miranda-Saavedra D."/>
            <person name="Barton G.J."/>
            <person name="Westrop G.D."/>
            <person name="Mueller S."/>
            <person name="Dessi D."/>
            <person name="Fiori P.L."/>
            <person name="Ren Q."/>
            <person name="Paulsen I."/>
            <person name="Zhang H."/>
            <person name="Bastida-Corcuera F.D."/>
            <person name="Simoes-Barbosa A."/>
            <person name="Brown M.T."/>
            <person name="Hayes R.D."/>
            <person name="Mukherjee M."/>
            <person name="Okumura C.Y."/>
            <person name="Schneider R."/>
            <person name="Smith A.J."/>
            <person name="Vanacova S."/>
            <person name="Villalvazo M."/>
            <person name="Haas B.J."/>
            <person name="Pertea M."/>
            <person name="Feldblyum T.V."/>
            <person name="Utterback T.R."/>
            <person name="Shu C.L."/>
            <person name="Osoegawa K."/>
            <person name="de Jong P.J."/>
            <person name="Hrdy I."/>
            <person name="Horvathova L."/>
            <person name="Zubacova Z."/>
            <person name="Dolezal P."/>
            <person name="Malik S.B."/>
            <person name="Logsdon J.M. Jr."/>
            <person name="Henze K."/>
            <person name="Gupta A."/>
            <person name="Wang C.C."/>
            <person name="Dunne R.L."/>
            <person name="Upcroft J.A."/>
            <person name="Upcroft P."/>
            <person name="White O."/>
            <person name="Salzberg S.L."/>
            <person name="Tang P."/>
            <person name="Chiu C.-H."/>
            <person name="Lee Y.-S."/>
            <person name="Embley T.M."/>
            <person name="Coombs G.H."/>
            <person name="Mottram J.C."/>
            <person name="Tachezy J."/>
            <person name="Fraser-Liggett C.M."/>
            <person name="Johnson P.J."/>
        </authorList>
    </citation>
    <scope>NUCLEOTIDE SEQUENCE [LARGE SCALE GENOMIC DNA]</scope>
    <source>
        <strain evidence="1">G3</strain>
    </source>
</reference>
<dbReference type="EMBL" id="DS113820">
    <property type="protein sequence ID" value="EAX95169.1"/>
    <property type="molecule type" value="Genomic_DNA"/>
</dbReference>
<evidence type="ECO:0008006" key="3">
    <source>
        <dbReference type="Google" id="ProtNLM"/>
    </source>
</evidence>
<dbReference type="VEuPathDB" id="TrichDB:TVAGG3_0462300"/>
<dbReference type="Proteomes" id="UP000001542">
    <property type="component" value="Unassembled WGS sequence"/>
</dbReference>
<dbReference type="AlphaFoldDB" id="A2FIV4"/>
<reference evidence="1" key="1">
    <citation type="submission" date="2006-10" db="EMBL/GenBank/DDBJ databases">
        <authorList>
            <person name="Amadeo P."/>
            <person name="Zhao Q."/>
            <person name="Wortman J."/>
            <person name="Fraser-Liggett C."/>
            <person name="Carlton J."/>
        </authorList>
    </citation>
    <scope>NUCLEOTIDE SEQUENCE</scope>
    <source>
        <strain evidence="1">G3</strain>
    </source>
</reference>
<evidence type="ECO:0000313" key="1">
    <source>
        <dbReference type="EMBL" id="EAX95169.1"/>
    </source>
</evidence>